<feature type="domain" description="FAD-binding PCMH-type" evidence="7">
    <location>
        <begin position="93"/>
        <end position="262"/>
    </location>
</feature>
<dbReference type="InterPro" id="IPR016167">
    <property type="entry name" value="FAD-bd_PCMH_sub1"/>
</dbReference>
<evidence type="ECO:0000256" key="6">
    <source>
        <dbReference type="SAM" id="MobiDB-lite"/>
    </source>
</evidence>
<dbReference type="PANTHER" id="PTHR42973">
    <property type="entry name" value="BINDING OXIDOREDUCTASE, PUTATIVE (AFU_ORTHOLOGUE AFUA_1G17690)-RELATED"/>
    <property type="match status" value="1"/>
</dbReference>
<name>A0A8J3IWL9_9CHLR</name>
<dbReference type="InterPro" id="IPR006311">
    <property type="entry name" value="TAT_signal"/>
</dbReference>
<comment type="similarity">
    <text evidence="2">Belongs to the oxygen-dependent FAD-linked oxidoreductase family.</text>
</comment>
<keyword evidence="4" id="KW-0274">FAD</keyword>
<sequence length="535" mass="56310">MRSANSAVEKIERREFLSLCAAGMLPGVLAACGSGTSDASTTTPTASVRPSPTAQPSPNTADWSALAAQMQGTLVRPNNPQYATARQLFSPAFDNVQPAAIAYCASPADVQNCLSFARRFGIAVAPRSGGHSYAGYSTTTGIVLDMTRMNSVKVEAGTAIVGGGARLIDVYATLTQQGLILPAGSCPSVGVAGLTLGGGHGVLGRKFGLTCDNLLSAQVVLADGRVVTCDAQREPDLFWGLRGGGGGNLGVVTSFTFQTHAVPSLTLFTLRWPWSSAATVVNAWQHWGPQGPDEIWSNCLLATSEKGSAPIVQVNGVYVGNVAALNAQLQKLTNQIGVAPTLDYVSGVGVLDAMLYEAGCYGKTVNQCHLPTQDPQGQVQREAASVKSDYFTKPLSQQGIHNLLTAIEHRQSSSTLGNGGIGLDSYGGAINRVAADATAFVHRDALFSAQYSGSWQAGDASAIVSANHAWLTDTWKSMRSSASGFSYQNYVDPDLSNWQQAYYGSNLARLQRVKATYDPSNFFHFAQSIPLAEGK</sequence>
<organism evidence="8 9">
    <name type="scientific">Reticulibacter mediterranei</name>
    <dbReference type="NCBI Taxonomy" id="2778369"/>
    <lineage>
        <taxon>Bacteria</taxon>
        <taxon>Bacillati</taxon>
        <taxon>Chloroflexota</taxon>
        <taxon>Ktedonobacteria</taxon>
        <taxon>Ktedonobacterales</taxon>
        <taxon>Reticulibacteraceae</taxon>
        <taxon>Reticulibacter</taxon>
    </lineage>
</organism>
<evidence type="ECO:0000256" key="2">
    <source>
        <dbReference type="ARBA" id="ARBA00005466"/>
    </source>
</evidence>
<keyword evidence="9" id="KW-1185">Reference proteome</keyword>
<dbReference type="InterPro" id="IPR006093">
    <property type="entry name" value="Oxy_OxRdtase_FAD_BS"/>
</dbReference>
<dbReference type="Gene3D" id="3.30.465.10">
    <property type="match status" value="1"/>
</dbReference>
<protein>
    <submittedName>
        <fullName evidence="8">FAD-binding dehydrogenase</fullName>
    </submittedName>
</protein>
<evidence type="ECO:0000313" key="8">
    <source>
        <dbReference type="EMBL" id="GHO99214.1"/>
    </source>
</evidence>
<feature type="region of interest" description="Disordered" evidence="6">
    <location>
        <begin position="39"/>
        <end position="60"/>
    </location>
</feature>
<dbReference type="InterPro" id="IPR016166">
    <property type="entry name" value="FAD-bd_PCMH"/>
</dbReference>
<dbReference type="PROSITE" id="PS51387">
    <property type="entry name" value="FAD_PCMH"/>
    <property type="match status" value="1"/>
</dbReference>
<comment type="cofactor">
    <cofactor evidence="1">
        <name>FAD</name>
        <dbReference type="ChEBI" id="CHEBI:57692"/>
    </cofactor>
</comment>
<dbReference type="PROSITE" id="PS51318">
    <property type="entry name" value="TAT"/>
    <property type="match status" value="1"/>
</dbReference>
<dbReference type="InterPro" id="IPR016169">
    <property type="entry name" value="FAD-bd_PCMH_sub2"/>
</dbReference>
<evidence type="ECO:0000256" key="3">
    <source>
        <dbReference type="ARBA" id="ARBA00022630"/>
    </source>
</evidence>
<evidence type="ECO:0000313" key="9">
    <source>
        <dbReference type="Proteomes" id="UP000597444"/>
    </source>
</evidence>
<dbReference type="PANTHER" id="PTHR42973:SF39">
    <property type="entry name" value="FAD-BINDING PCMH-TYPE DOMAIN-CONTAINING PROTEIN"/>
    <property type="match status" value="1"/>
</dbReference>
<dbReference type="Pfam" id="PF01565">
    <property type="entry name" value="FAD_binding_4"/>
    <property type="match status" value="1"/>
</dbReference>
<proteinExistence type="inferred from homology"/>
<evidence type="ECO:0000256" key="1">
    <source>
        <dbReference type="ARBA" id="ARBA00001974"/>
    </source>
</evidence>
<dbReference type="AlphaFoldDB" id="A0A8J3IWL9"/>
<dbReference type="RefSeq" id="WP_220209864.1">
    <property type="nucleotide sequence ID" value="NZ_BNJK01000002.1"/>
</dbReference>
<dbReference type="Gene3D" id="3.30.43.10">
    <property type="entry name" value="Uridine Diphospho-n-acetylenolpyruvylglucosamine Reductase, domain 2"/>
    <property type="match status" value="1"/>
</dbReference>
<keyword evidence="5" id="KW-0560">Oxidoreductase</keyword>
<reference evidence="8" key="1">
    <citation type="submission" date="2020-10" db="EMBL/GenBank/DDBJ databases">
        <title>Taxonomic study of unclassified bacteria belonging to the class Ktedonobacteria.</title>
        <authorList>
            <person name="Yabe S."/>
            <person name="Wang C.M."/>
            <person name="Zheng Y."/>
            <person name="Sakai Y."/>
            <person name="Cavaletti L."/>
            <person name="Monciardini P."/>
            <person name="Donadio S."/>
        </authorList>
    </citation>
    <scope>NUCLEOTIDE SEQUENCE</scope>
    <source>
        <strain evidence="8">ID150040</strain>
    </source>
</reference>
<comment type="caution">
    <text evidence="8">The sequence shown here is derived from an EMBL/GenBank/DDBJ whole genome shotgun (WGS) entry which is preliminary data.</text>
</comment>
<dbReference type="GO" id="GO:0071949">
    <property type="term" value="F:FAD binding"/>
    <property type="evidence" value="ECO:0007669"/>
    <property type="project" value="InterPro"/>
</dbReference>
<dbReference type="InterPro" id="IPR036318">
    <property type="entry name" value="FAD-bd_PCMH-like_sf"/>
</dbReference>
<accession>A0A8J3IWL9</accession>
<evidence type="ECO:0000256" key="5">
    <source>
        <dbReference type="ARBA" id="ARBA00023002"/>
    </source>
</evidence>
<dbReference type="PROSITE" id="PS51257">
    <property type="entry name" value="PROKAR_LIPOPROTEIN"/>
    <property type="match status" value="1"/>
</dbReference>
<dbReference type="InterPro" id="IPR006094">
    <property type="entry name" value="Oxid_FAD_bind_N"/>
</dbReference>
<dbReference type="PROSITE" id="PS00862">
    <property type="entry name" value="OX2_COVAL_FAD"/>
    <property type="match status" value="1"/>
</dbReference>
<dbReference type="Gene3D" id="3.40.462.20">
    <property type="match status" value="1"/>
</dbReference>
<dbReference type="InterPro" id="IPR012951">
    <property type="entry name" value="BBE"/>
</dbReference>
<dbReference type="SUPFAM" id="SSF56176">
    <property type="entry name" value="FAD-binding/transporter-associated domain-like"/>
    <property type="match status" value="1"/>
</dbReference>
<keyword evidence="3" id="KW-0285">Flavoprotein</keyword>
<feature type="compositionally biased region" description="Polar residues" evidence="6">
    <location>
        <begin position="48"/>
        <end position="60"/>
    </location>
</feature>
<evidence type="ECO:0000256" key="4">
    <source>
        <dbReference type="ARBA" id="ARBA00022827"/>
    </source>
</evidence>
<dbReference type="InterPro" id="IPR050416">
    <property type="entry name" value="FAD-linked_Oxidoreductase"/>
</dbReference>
<dbReference type="Pfam" id="PF08031">
    <property type="entry name" value="BBE"/>
    <property type="match status" value="1"/>
</dbReference>
<dbReference type="EMBL" id="BNJK01000002">
    <property type="protein sequence ID" value="GHO99214.1"/>
    <property type="molecule type" value="Genomic_DNA"/>
</dbReference>
<evidence type="ECO:0000259" key="7">
    <source>
        <dbReference type="PROSITE" id="PS51387"/>
    </source>
</evidence>
<dbReference type="Proteomes" id="UP000597444">
    <property type="component" value="Unassembled WGS sequence"/>
</dbReference>
<dbReference type="GO" id="GO:0016491">
    <property type="term" value="F:oxidoreductase activity"/>
    <property type="evidence" value="ECO:0007669"/>
    <property type="project" value="UniProtKB-KW"/>
</dbReference>
<gene>
    <name evidence="8" type="ORF">KSF_092620</name>
</gene>